<comment type="caution">
    <text evidence="4">The sequence shown here is derived from an EMBL/GenBank/DDBJ whole genome shotgun (WGS) entry which is preliminary data.</text>
</comment>
<evidence type="ECO:0000256" key="2">
    <source>
        <dbReference type="SAM" id="SignalP"/>
    </source>
</evidence>
<sequence length="300" mass="31803">MRSLINRFAAGLSGLFILSSCATTNGGISGIRPVGGLAVGETSVAAGNELVSRGQYGLAIAAYRRVLRLDPASSAAREGLAISYELLGRLDLSDRYYQEALALAPRNPRIYENFAASLRAQGRQGDADRLMADMRIALPGEPVQTAVAAVPVQDSAKTAAVAEVQTVQAVPSAEPDVRTIQISDRSSLVLTMPRQPVAAPVVAKAARAVRVINAVGRQGIARQTVALLAKRGIGGLEVGDATFKLKRSRILVPQRQRAQGEQLSRNLPFAVRIEESAVAGRVQLLVGEDALPALRRARRA</sequence>
<evidence type="ECO:0000313" key="5">
    <source>
        <dbReference type="Proteomes" id="UP001139451"/>
    </source>
</evidence>
<dbReference type="InterPro" id="IPR011990">
    <property type="entry name" value="TPR-like_helical_dom_sf"/>
</dbReference>
<protein>
    <submittedName>
        <fullName evidence="4">Tetratricopeptide repeat protein</fullName>
    </submittedName>
</protein>
<dbReference type="RefSeq" id="WP_254291513.1">
    <property type="nucleotide sequence ID" value="NZ_JAMLDX010000002.1"/>
</dbReference>
<dbReference type="InterPro" id="IPR027381">
    <property type="entry name" value="LytR/CpsA/Psr_C"/>
</dbReference>
<feature type="repeat" description="TPR" evidence="1">
    <location>
        <begin position="40"/>
        <end position="73"/>
    </location>
</feature>
<organism evidence="4 5">
    <name type="scientific">Sphingomonas tagetis</name>
    <dbReference type="NCBI Taxonomy" id="2949092"/>
    <lineage>
        <taxon>Bacteria</taxon>
        <taxon>Pseudomonadati</taxon>
        <taxon>Pseudomonadota</taxon>
        <taxon>Alphaproteobacteria</taxon>
        <taxon>Sphingomonadales</taxon>
        <taxon>Sphingomonadaceae</taxon>
        <taxon>Sphingomonas</taxon>
    </lineage>
</organism>
<dbReference type="Gene3D" id="3.30.70.2390">
    <property type="match status" value="1"/>
</dbReference>
<dbReference type="PROSITE" id="PS51257">
    <property type="entry name" value="PROKAR_LIPOPROTEIN"/>
    <property type="match status" value="1"/>
</dbReference>
<dbReference type="Pfam" id="PF13399">
    <property type="entry name" value="LytR_C"/>
    <property type="match status" value="1"/>
</dbReference>
<keyword evidence="5" id="KW-1185">Reference proteome</keyword>
<evidence type="ECO:0000259" key="3">
    <source>
        <dbReference type="Pfam" id="PF13399"/>
    </source>
</evidence>
<evidence type="ECO:0000313" key="4">
    <source>
        <dbReference type="EMBL" id="MCP3729527.1"/>
    </source>
</evidence>
<dbReference type="Pfam" id="PF13432">
    <property type="entry name" value="TPR_16"/>
    <property type="match status" value="1"/>
</dbReference>
<proteinExistence type="predicted"/>
<feature type="repeat" description="TPR" evidence="1">
    <location>
        <begin position="74"/>
        <end position="107"/>
    </location>
</feature>
<evidence type="ECO:0000256" key="1">
    <source>
        <dbReference type="PROSITE-ProRule" id="PRU00339"/>
    </source>
</evidence>
<dbReference type="Proteomes" id="UP001139451">
    <property type="component" value="Unassembled WGS sequence"/>
</dbReference>
<feature type="domain" description="LytR/CpsA/Psr regulator C-terminal" evidence="3">
    <location>
        <begin position="208"/>
        <end position="289"/>
    </location>
</feature>
<reference evidence="4" key="1">
    <citation type="submission" date="2022-05" db="EMBL/GenBank/DDBJ databases">
        <title>Sphingomonas sp. strain MG17 Genome sequencing and assembly.</title>
        <authorList>
            <person name="Kim I."/>
        </authorList>
    </citation>
    <scope>NUCLEOTIDE SEQUENCE</scope>
    <source>
        <strain evidence="4">MG17</strain>
    </source>
</reference>
<dbReference type="AlphaFoldDB" id="A0A9X2HGK7"/>
<keyword evidence="1" id="KW-0802">TPR repeat</keyword>
<dbReference type="SMART" id="SM00028">
    <property type="entry name" value="TPR"/>
    <property type="match status" value="2"/>
</dbReference>
<dbReference type="SUPFAM" id="SSF48452">
    <property type="entry name" value="TPR-like"/>
    <property type="match status" value="1"/>
</dbReference>
<dbReference type="InterPro" id="IPR019734">
    <property type="entry name" value="TPR_rpt"/>
</dbReference>
<dbReference type="Gene3D" id="1.25.40.10">
    <property type="entry name" value="Tetratricopeptide repeat domain"/>
    <property type="match status" value="1"/>
</dbReference>
<feature type="signal peptide" evidence="2">
    <location>
        <begin position="1"/>
        <end position="22"/>
    </location>
</feature>
<dbReference type="EMBL" id="JAMLDX010000002">
    <property type="protein sequence ID" value="MCP3729527.1"/>
    <property type="molecule type" value="Genomic_DNA"/>
</dbReference>
<feature type="chain" id="PRO_5040721086" evidence="2">
    <location>
        <begin position="23"/>
        <end position="300"/>
    </location>
</feature>
<dbReference type="PROSITE" id="PS50005">
    <property type="entry name" value="TPR"/>
    <property type="match status" value="2"/>
</dbReference>
<keyword evidence="2" id="KW-0732">Signal</keyword>
<gene>
    <name evidence="4" type="ORF">M9978_03720</name>
</gene>
<accession>A0A9X2HGK7</accession>
<name>A0A9X2HGK7_9SPHN</name>